<dbReference type="Gene3D" id="1.10.10.60">
    <property type="entry name" value="Homeodomain-like"/>
    <property type="match status" value="1"/>
</dbReference>
<feature type="compositionally biased region" description="Low complexity" evidence="5">
    <location>
        <begin position="61"/>
        <end position="78"/>
    </location>
</feature>
<dbReference type="InterPro" id="IPR009057">
    <property type="entry name" value="Homeodomain-like_sf"/>
</dbReference>
<proteinExistence type="predicted"/>
<evidence type="ECO:0000313" key="7">
    <source>
        <dbReference type="EMBL" id="KAK7290837.1"/>
    </source>
</evidence>
<keyword evidence="2" id="KW-0805">Transcription regulation</keyword>
<evidence type="ECO:0000259" key="6">
    <source>
        <dbReference type="PROSITE" id="PS51294"/>
    </source>
</evidence>
<dbReference type="SUPFAM" id="SSF46689">
    <property type="entry name" value="Homeodomain-like"/>
    <property type="match status" value="1"/>
</dbReference>
<evidence type="ECO:0000256" key="2">
    <source>
        <dbReference type="ARBA" id="ARBA00023015"/>
    </source>
</evidence>
<dbReference type="Pfam" id="PF00249">
    <property type="entry name" value="Myb_DNA-binding"/>
    <property type="match status" value="1"/>
</dbReference>
<dbReference type="PANTHER" id="PTHR31314:SF174">
    <property type="entry name" value="OS02G0241200 PROTEIN"/>
    <property type="match status" value="1"/>
</dbReference>
<dbReference type="GO" id="GO:0005634">
    <property type="term" value="C:nucleus"/>
    <property type="evidence" value="ECO:0007669"/>
    <property type="project" value="UniProtKB-SubCell"/>
</dbReference>
<dbReference type="AlphaFoldDB" id="A0AAN9PAQ0"/>
<accession>A0AAN9PAQ0</accession>
<sequence>MEEVVCASDEDKSEGNGIRGQPSSLSLRKRSFLDLNEEAMDDDGDDSISDGLCGEISNNDGSSQEGNVSSNNNNNNSSEEGKERGNKVRQYVRSKMPRLRWTPDLHLAFVHAVERLGGQERATPKLVLELMNVRGLSIAHVKSHLQMYRSKKLDESGQVLSQNRALQGSNQILEMYHRLQAEGHFGVDNRNYPPSSLIKQSYDIKAHGYSRFHPTGLLNSHMITRWDKDYSGSYEASSHLFDVRDAITRHAPLKSNHVFEEIKWPPPQGVVGLGSNRSDEKHESICISWDDKYSAQASPWSTNASSFYNNQYQRGYCTPIIIPSHAKFDAEVHHDLKDGMLQLTNKVQVSQQSLNEKKVSPSFLELKLSQDSGNDRDHHMKREQEGEQEINTILSLSLFSSSSSSSSSRQGVQCSEKDQDNTKVESVCKIAPIGSFGLST</sequence>
<keyword evidence="3" id="KW-0804">Transcription</keyword>
<evidence type="ECO:0000256" key="3">
    <source>
        <dbReference type="ARBA" id="ARBA00023163"/>
    </source>
</evidence>
<evidence type="ECO:0000256" key="1">
    <source>
        <dbReference type="ARBA" id="ARBA00004123"/>
    </source>
</evidence>
<dbReference type="Proteomes" id="UP001372338">
    <property type="component" value="Unassembled WGS sequence"/>
</dbReference>
<dbReference type="GO" id="GO:0003700">
    <property type="term" value="F:DNA-binding transcription factor activity"/>
    <property type="evidence" value="ECO:0007669"/>
    <property type="project" value="InterPro"/>
</dbReference>
<comment type="caution">
    <text evidence="7">The sequence shown here is derived from an EMBL/GenBank/DDBJ whole genome shotgun (WGS) entry which is preliminary data.</text>
</comment>
<dbReference type="GO" id="GO:0003677">
    <property type="term" value="F:DNA binding"/>
    <property type="evidence" value="ECO:0007669"/>
    <property type="project" value="InterPro"/>
</dbReference>
<dbReference type="InterPro" id="IPR046955">
    <property type="entry name" value="PHR1-like"/>
</dbReference>
<keyword evidence="8" id="KW-1185">Reference proteome</keyword>
<dbReference type="EMBL" id="JAYWIO010000001">
    <property type="protein sequence ID" value="KAK7290837.1"/>
    <property type="molecule type" value="Genomic_DNA"/>
</dbReference>
<dbReference type="PROSITE" id="PS51294">
    <property type="entry name" value="HTH_MYB"/>
    <property type="match status" value="1"/>
</dbReference>
<reference evidence="7 8" key="1">
    <citation type="submission" date="2024-01" db="EMBL/GenBank/DDBJ databases">
        <title>The genomes of 5 underutilized Papilionoideae crops provide insights into root nodulation and disease resistanc.</title>
        <authorList>
            <person name="Yuan L."/>
        </authorList>
    </citation>
    <scope>NUCLEOTIDE SEQUENCE [LARGE SCALE GENOMIC DNA]</scope>
    <source>
        <strain evidence="7">ZHUSHIDOU_FW_LH</strain>
        <tissue evidence="7">Leaf</tissue>
    </source>
</reference>
<dbReference type="InterPro" id="IPR006447">
    <property type="entry name" value="Myb_dom_plants"/>
</dbReference>
<comment type="subcellular location">
    <subcellularLocation>
        <location evidence="1">Nucleus</location>
    </subcellularLocation>
</comment>
<keyword evidence="4" id="KW-0539">Nucleus</keyword>
<feature type="domain" description="HTH myb-type" evidence="6">
    <location>
        <begin position="93"/>
        <end position="153"/>
    </location>
</feature>
<dbReference type="PANTHER" id="PTHR31314">
    <property type="entry name" value="MYB FAMILY TRANSCRIPTION FACTOR PHL7-LIKE"/>
    <property type="match status" value="1"/>
</dbReference>
<dbReference type="NCBIfam" id="TIGR01557">
    <property type="entry name" value="myb_SHAQKYF"/>
    <property type="match status" value="1"/>
</dbReference>
<dbReference type="InterPro" id="IPR017930">
    <property type="entry name" value="Myb_dom"/>
</dbReference>
<protein>
    <recommendedName>
        <fullName evidence="6">HTH myb-type domain-containing protein</fullName>
    </recommendedName>
</protein>
<evidence type="ECO:0000313" key="8">
    <source>
        <dbReference type="Proteomes" id="UP001372338"/>
    </source>
</evidence>
<dbReference type="FunFam" id="1.10.10.60:FF:000002">
    <property type="entry name" value="Myb family transcription factor"/>
    <property type="match status" value="1"/>
</dbReference>
<evidence type="ECO:0000256" key="5">
    <source>
        <dbReference type="SAM" id="MobiDB-lite"/>
    </source>
</evidence>
<gene>
    <name evidence="7" type="ORF">RIF29_05567</name>
</gene>
<name>A0AAN9PAQ0_CROPI</name>
<dbReference type="InterPro" id="IPR001005">
    <property type="entry name" value="SANT/Myb"/>
</dbReference>
<evidence type="ECO:0000256" key="4">
    <source>
        <dbReference type="ARBA" id="ARBA00023242"/>
    </source>
</evidence>
<feature type="compositionally biased region" description="Acidic residues" evidence="5">
    <location>
        <begin position="35"/>
        <end position="48"/>
    </location>
</feature>
<feature type="region of interest" description="Disordered" evidence="5">
    <location>
        <begin position="401"/>
        <end position="423"/>
    </location>
</feature>
<feature type="region of interest" description="Disordered" evidence="5">
    <location>
        <begin position="1"/>
        <end position="87"/>
    </location>
</feature>
<organism evidence="7 8">
    <name type="scientific">Crotalaria pallida</name>
    <name type="common">Smooth rattlebox</name>
    <name type="synonym">Crotalaria striata</name>
    <dbReference type="NCBI Taxonomy" id="3830"/>
    <lineage>
        <taxon>Eukaryota</taxon>
        <taxon>Viridiplantae</taxon>
        <taxon>Streptophyta</taxon>
        <taxon>Embryophyta</taxon>
        <taxon>Tracheophyta</taxon>
        <taxon>Spermatophyta</taxon>
        <taxon>Magnoliopsida</taxon>
        <taxon>eudicotyledons</taxon>
        <taxon>Gunneridae</taxon>
        <taxon>Pentapetalae</taxon>
        <taxon>rosids</taxon>
        <taxon>fabids</taxon>
        <taxon>Fabales</taxon>
        <taxon>Fabaceae</taxon>
        <taxon>Papilionoideae</taxon>
        <taxon>50 kb inversion clade</taxon>
        <taxon>genistoids sensu lato</taxon>
        <taxon>core genistoids</taxon>
        <taxon>Crotalarieae</taxon>
        <taxon>Crotalaria</taxon>
    </lineage>
</organism>